<dbReference type="PATRIC" id="fig|679936.5.peg.201"/>
<accession>G8TWC6</accession>
<dbReference type="EC" id="6.3.4.19" evidence="8"/>
<comment type="domain">
    <text evidence="8">The N-terminal region contains the highly conserved SGGXDS motif, predicted to be a P-loop motif involved in ATP binding.</text>
</comment>
<feature type="binding site" evidence="8">
    <location>
        <begin position="56"/>
        <end position="61"/>
    </location>
    <ligand>
        <name>ATP</name>
        <dbReference type="ChEBI" id="CHEBI:30616"/>
    </ligand>
</feature>
<dbReference type="Gene3D" id="3.40.50.620">
    <property type="entry name" value="HUPs"/>
    <property type="match status" value="1"/>
</dbReference>
<dbReference type="Proteomes" id="UP000005439">
    <property type="component" value="Chromosome"/>
</dbReference>
<keyword evidence="3 8" id="KW-0436">Ligase</keyword>
<keyword evidence="2 8" id="KW-0963">Cytoplasm</keyword>
<sequence length="473" mass="53387">MATRHPRQRIAVAGRIGFSRKIGYTLSMKYHPLERRFIMTARALWAQHTPLVVGLSGGADSLALTRLLHRTAEEWPVSLHLVHINHQLRSESASEAAWLVQWVEEHLGLPVTVIAVDVIPFPGESLEMAARRVRYQALWRAVDDVGPDARLLTAHQQDDQVETILMRILTGTGIRGLSGIAPVRGRLIRPLLGFSRASLEAYLADNGWTWLEDASNRDPRIMRNRIRHEVLPYLRRAINPRVDRALLRLADDAAVVEDLLQGPWDTLRETDRLRLPPGWSTWPEAVVARVMLKWAEQMGIRLTYEHIRQAVSGDTDWPSGYQVRHEPDGSLTVAAGPPIAIRSPAPLVVTAGQWPWGPGTLTIQSAVFQGPEPGWTDIPRTPTVPLECRTWRPGDRMRPLGLGGHQKKLQDLFIDAKIPRSARSWWPLVGPPDQPWIWAVVGIRVSEEARVQPGQPVWRLRFQVPQRLETPMV</sequence>
<evidence type="ECO:0000313" key="11">
    <source>
        <dbReference type="Proteomes" id="UP000005439"/>
    </source>
</evidence>
<dbReference type="CDD" id="cd01992">
    <property type="entry name" value="TilS_N"/>
    <property type="match status" value="1"/>
</dbReference>
<reference evidence="11" key="1">
    <citation type="submission" date="2011-12" db="EMBL/GenBank/DDBJ databases">
        <title>The complete genome of chromosome of Sulfobacillus acidophilus DSM 10332.</title>
        <authorList>
            <person name="Lucas S."/>
            <person name="Han J."/>
            <person name="Lapidus A."/>
            <person name="Bruce D."/>
            <person name="Goodwin L."/>
            <person name="Pitluck S."/>
            <person name="Peters L."/>
            <person name="Kyrpides N."/>
            <person name="Mavromatis K."/>
            <person name="Ivanova N."/>
            <person name="Mikhailova N."/>
            <person name="Chertkov O."/>
            <person name="Saunders E."/>
            <person name="Detter J.C."/>
            <person name="Tapia R."/>
            <person name="Han C."/>
            <person name="Land M."/>
            <person name="Hauser L."/>
            <person name="Markowitz V."/>
            <person name="Cheng J.-F."/>
            <person name="Hugenholtz P."/>
            <person name="Woyke T."/>
            <person name="Wu D."/>
            <person name="Pukall R."/>
            <person name="Gehrich-Schroeter G."/>
            <person name="Schneider S."/>
            <person name="Klenk H.-P."/>
            <person name="Eisen J.A."/>
        </authorList>
    </citation>
    <scope>NUCLEOTIDE SEQUENCE [LARGE SCALE GENOMIC DNA]</scope>
    <source>
        <strain evidence="11">ATCC 700253 / DSM 10332 / NAL</strain>
    </source>
</reference>
<name>G8TWC6_SULAD</name>
<dbReference type="InterPro" id="IPR014729">
    <property type="entry name" value="Rossmann-like_a/b/a_fold"/>
</dbReference>
<dbReference type="Pfam" id="PF01171">
    <property type="entry name" value="ATP_bind_3"/>
    <property type="match status" value="1"/>
</dbReference>
<keyword evidence="5 8" id="KW-0547">Nucleotide-binding</keyword>
<protein>
    <recommendedName>
        <fullName evidence="8">tRNA(Ile)-lysidine synthase</fullName>
        <ecNumber evidence="8">6.3.4.19</ecNumber>
    </recommendedName>
    <alternativeName>
        <fullName evidence="8">tRNA(Ile)-2-lysyl-cytidine synthase</fullName>
    </alternativeName>
    <alternativeName>
        <fullName evidence="8">tRNA(Ile)-lysidine synthetase</fullName>
    </alternativeName>
</protein>
<evidence type="ECO:0000256" key="8">
    <source>
        <dbReference type="HAMAP-Rule" id="MF_01161"/>
    </source>
</evidence>
<dbReference type="NCBIfam" id="TIGR02433">
    <property type="entry name" value="lysidine_TilS_C"/>
    <property type="match status" value="1"/>
</dbReference>
<dbReference type="EMBL" id="CP003179">
    <property type="protein sequence ID" value="AEW03769.1"/>
    <property type="molecule type" value="Genomic_DNA"/>
</dbReference>
<dbReference type="GO" id="GO:0032267">
    <property type="term" value="F:tRNA(Ile)-lysidine synthase activity"/>
    <property type="evidence" value="ECO:0007669"/>
    <property type="project" value="UniProtKB-EC"/>
</dbReference>
<evidence type="ECO:0000256" key="4">
    <source>
        <dbReference type="ARBA" id="ARBA00022694"/>
    </source>
</evidence>
<evidence type="ECO:0000256" key="3">
    <source>
        <dbReference type="ARBA" id="ARBA00022598"/>
    </source>
</evidence>
<reference evidence="10 11" key="2">
    <citation type="journal article" date="2012" name="Stand. Genomic Sci.">
        <title>Complete genome sequence of the moderately thermophilic mineral-sulfide-oxidizing firmicute Sulfobacillus acidophilus type strain (NAL(T)).</title>
        <authorList>
            <person name="Anderson I."/>
            <person name="Chertkov O."/>
            <person name="Chen A."/>
            <person name="Saunders E."/>
            <person name="Lapidus A."/>
            <person name="Nolan M."/>
            <person name="Lucas S."/>
            <person name="Hammon N."/>
            <person name="Deshpande S."/>
            <person name="Cheng J.F."/>
            <person name="Han C."/>
            <person name="Tapia R."/>
            <person name="Goodwin L.A."/>
            <person name="Pitluck S."/>
            <person name="Liolios K."/>
            <person name="Pagani I."/>
            <person name="Ivanova N."/>
            <person name="Mikhailova N."/>
            <person name="Pati A."/>
            <person name="Palaniappan K."/>
            <person name="Land M."/>
            <person name="Pan C."/>
            <person name="Rohde M."/>
            <person name="Pukall R."/>
            <person name="Goker M."/>
            <person name="Detter J.C."/>
            <person name="Woyke T."/>
            <person name="Bristow J."/>
            <person name="Eisen J.A."/>
            <person name="Markowitz V."/>
            <person name="Hugenholtz P."/>
            <person name="Kyrpides N.C."/>
            <person name="Klenk H.P."/>
            <person name="Mavromatis K."/>
        </authorList>
    </citation>
    <scope>NUCLEOTIDE SEQUENCE [LARGE SCALE GENOMIC DNA]</scope>
    <source>
        <strain evidence="11">ATCC 700253 / DSM 10332 / NAL</strain>
    </source>
</reference>
<dbReference type="PANTHER" id="PTHR43033">
    <property type="entry name" value="TRNA(ILE)-LYSIDINE SYNTHASE-RELATED"/>
    <property type="match status" value="1"/>
</dbReference>
<dbReference type="InterPro" id="IPR012796">
    <property type="entry name" value="Lysidine-tRNA-synth_C"/>
</dbReference>
<dbReference type="SMART" id="SM00977">
    <property type="entry name" value="TilS_C"/>
    <property type="match status" value="1"/>
</dbReference>
<evidence type="ECO:0000256" key="1">
    <source>
        <dbReference type="ARBA" id="ARBA00004496"/>
    </source>
</evidence>
<proteinExistence type="inferred from homology"/>
<dbReference type="HAMAP" id="MF_01161">
    <property type="entry name" value="tRNA_Ile_lys_synt"/>
    <property type="match status" value="1"/>
</dbReference>
<dbReference type="PANTHER" id="PTHR43033:SF1">
    <property type="entry name" value="TRNA(ILE)-LYSIDINE SYNTHASE-RELATED"/>
    <property type="match status" value="1"/>
</dbReference>
<dbReference type="HOGENOM" id="CLU_018869_0_1_9"/>
<dbReference type="KEGG" id="sap:Sulac_0197"/>
<comment type="subcellular location">
    <subcellularLocation>
        <location evidence="1 8">Cytoplasm</location>
    </subcellularLocation>
</comment>
<organism evidence="10 11">
    <name type="scientific">Sulfobacillus acidophilus (strain ATCC 700253 / DSM 10332 / NAL)</name>
    <dbReference type="NCBI Taxonomy" id="679936"/>
    <lineage>
        <taxon>Bacteria</taxon>
        <taxon>Bacillati</taxon>
        <taxon>Bacillota</taxon>
        <taxon>Clostridia</taxon>
        <taxon>Eubacteriales</taxon>
        <taxon>Clostridiales Family XVII. Incertae Sedis</taxon>
        <taxon>Sulfobacillus</taxon>
    </lineage>
</organism>
<keyword evidence="11" id="KW-1185">Reference proteome</keyword>
<comment type="function">
    <text evidence="8">Ligates lysine onto the cytidine present at position 34 of the AUA codon-specific tRNA(Ile) that contains the anticodon CAU, in an ATP-dependent manner. Cytidine is converted to lysidine, thus changing the amino acid specificity of the tRNA from methionine to isoleucine.</text>
</comment>
<dbReference type="InterPro" id="IPR012094">
    <property type="entry name" value="tRNA_Ile_lys_synt"/>
</dbReference>
<evidence type="ECO:0000259" key="9">
    <source>
        <dbReference type="SMART" id="SM00977"/>
    </source>
</evidence>
<dbReference type="AlphaFoldDB" id="G8TWC6"/>
<dbReference type="GO" id="GO:0006400">
    <property type="term" value="P:tRNA modification"/>
    <property type="evidence" value="ECO:0007669"/>
    <property type="project" value="UniProtKB-UniRule"/>
</dbReference>
<dbReference type="Pfam" id="PF11734">
    <property type="entry name" value="TilS_C"/>
    <property type="match status" value="1"/>
</dbReference>
<comment type="similarity">
    <text evidence="8">Belongs to the tRNA(Ile)-lysidine synthase family.</text>
</comment>
<feature type="domain" description="Lysidine-tRNA(Ile) synthetase C-terminal" evidence="9">
    <location>
        <begin position="386"/>
        <end position="462"/>
    </location>
</feature>
<evidence type="ECO:0000256" key="7">
    <source>
        <dbReference type="ARBA" id="ARBA00048539"/>
    </source>
</evidence>
<dbReference type="InterPro" id="IPR011063">
    <property type="entry name" value="TilS/TtcA_N"/>
</dbReference>
<keyword evidence="4 8" id="KW-0819">tRNA processing</keyword>
<dbReference type="GO" id="GO:0005737">
    <property type="term" value="C:cytoplasm"/>
    <property type="evidence" value="ECO:0007669"/>
    <property type="project" value="UniProtKB-SubCell"/>
</dbReference>
<dbReference type="SUPFAM" id="SSF56037">
    <property type="entry name" value="PheT/TilS domain"/>
    <property type="match status" value="1"/>
</dbReference>
<evidence type="ECO:0000256" key="2">
    <source>
        <dbReference type="ARBA" id="ARBA00022490"/>
    </source>
</evidence>
<dbReference type="GO" id="GO:0005524">
    <property type="term" value="F:ATP binding"/>
    <property type="evidence" value="ECO:0007669"/>
    <property type="project" value="UniProtKB-UniRule"/>
</dbReference>
<evidence type="ECO:0000313" key="10">
    <source>
        <dbReference type="EMBL" id="AEW03769.1"/>
    </source>
</evidence>
<evidence type="ECO:0000256" key="5">
    <source>
        <dbReference type="ARBA" id="ARBA00022741"/>
    </source>
</evidence>
<comment type="catalytic activity">
    <reaction evidence="7 8">
        <text>cytidine(34) in tRNA(Ile2) + L-lysine + ATP = lysidine(34) in tRNA(Ile2) + AMP + diphosphate + H(+)</text>
        <dbReference type="Rhea" id="RHEA:43744"/>
        <dbReference type="Rhea" id="RHEA-COMP:10625"/>
        <dbReference type="Rhea" id="RHEA-COMP:10670"/>
        <dbReference type="ChEBI" id="CHEBI:15378"/>
        <dbReference type="ChEBI" id="CHEBI:30616"/>
        <dbReference type="ChEBI" id="CHEBI:32551"/>
        <dbReference type="ChEBI" id="CHEBI:33019"/>
        <dbReference type="ChEBI" id="CHEBI:82748"/>
        <dbReference type="ChEBI" id="CHEBI:83665"/>
        <dbReference type="ChEBI" id="CHEBI:456215"/>
        <dbReference type="EC" id="6.3.4.19"/>
    </reaction>
</comment>
<dbReference type="InterPro" id="IPR012795">
    <property type="entry name" value="tRNA_Ile_lys_synt_N"/>
</dbReference>
<dbReference type="NCBIfam" id="TIGR02432">
    <property type="entry name" value="lysidine_TilS_N"/>
    <property type="match status" value="1"/>
</dbReference>
<dbReference type="STRING" id="679936.Sulac_0197"/>
<dbReference type="SUPFAM" id="SSF52402">
    <property type="entry name" value="Adenine nucleotide alpha hydrolases-like"/>
    <property type="match status" value="1"/>
</dbReference>
<gene>
    <name evidence="8" type="primary">tilS</name>
    <name evidence="10" type="ordered locus">Sulac_0197</name>
</gene>
<evidence type="ECO:0000256" key="6">
    <source>
        <dbReference type="ARBA" id="ARBA00022840"/>
    </source>
</evidence>
<keyword evidence="6 8" id="KW-0067">ATP-binding</keyword>